<evidence type="ECO:0000256" key="1">
    <source>
        <dbReference type="ARBA" id="ARBA00023015"/>
    </source>
</evidence>
<dbReference type="OrthoDB" id="9808725at2"/>
<protein>
    <submittedName>
        <fullName evidence="5">Transcriptional regulator, MarR family</fullName>
    </submittedName>
</protein>
<dbReference type="SMART" id="SM00347">
    <property type="entry name" value="HTH_MARR"/>
    <property type="match status" value="1"/>
</dbReference>
<dbReference type="RefSeq" id="WP_102366364.1">
    <property type="nucleotide sequence ID" value="NZ_CP020991.1"/>
</dbReference>
<dbReference type="KEGG" id="mpec:B9O19_02091"/>
<accession>A0A2K9P4P1</accession>
<gene>
    <name evidence="5" type="ORF">B9O19_02091</name>
</gene>
<dbReference type="EMBL" id="CP020991">
    <property type="protein sequence ID" value="AUO20233.1"/>
    <property type="molecule type" value="Genomic_DNA"/>
</dbReference>
<dbReference type="PANTHER" id="PTHR42756">
    <property type="entry name" value="TRANSCRIPTIONAL REGULATOR, MARR"/>
    <property type="match status" value="1"/>
</dbReference>
<evidence type="ECO:0000259" key="4">
    <source>
        <dbReference type="PROSITE" id="PS50995"/>
    </source>
</evidence>
<evidence type="ECO:0000313" key="5">
    <source>
        <dbReference type="EMBL" id="AUO20233.1"/>
    </source>
</evidence>
<reference evidence="5 6" key="1">
    <citation type="submission" date="2017-04" db="EMBL/GenBank/DDBJ databases">
        <title>Monoglobus pectinilyticus 14 draft genome.</title>
        <authorList>
            <person name="Kim C."/>
            <person name="Rosendale D.I."/>
            <person name="Kelly W.J."/>
            <person name="Tannock G.W."/>
            <person name="Patchett M.L."/>
            <person name="Jordens J.Z."/>
        </authorList>
    </citation>
    <scope>NUCLEOTIDE SEQUENCE [LARGE SCALE GENOMIC DNA]</scope>
    <source>
        <strain evidence="5 6">14</strain>
    </source>
</reference>
<dbReference type="InterPro" id="IPR036390">
    <property type="entry name" value="WH_DNA-bd_sf"/>
</dbReference>
<dbReference type="GO" id="GO:0003700">
    <property type="term" value="F:DNA-binding transcription factor activity"/>
    <property type="evidence" value="ECO:0007669"/>
    <property type="project" value="InterPro"/>
</dbReference>
<organism evidence="5 6">
    <name type="scientific">Monoglobus pectinilyticus</name>
    <dbReference type="NCBI Taxonomy" id="1981510"/>
    <lineage>
        <taxon>Bacteria</taxon>
        <taxon>Bacillati</taxon>
        <taxon>Bacillota</taxon>
        <taxon>Clostridia</taxon>
        <taxon>Monoglobales</taxon>
        <taxon>Monoglobaceae</taxon>
        <taxon>Monoglobus</taxon>
    </lineage>
</organism>
<feature type="domain" description="HTH marR-type" evidence="4">
    <location>
        <begin position="1"/>
        <end position="136"/>
    </location>
</feature>
<dbReference type="Gene3D" id="1.10.10.10">
    <property type="entry name" value="Winged helix-like DNA-binding domain superfamily/Winged helix DNA-binding domain"/>
    <property type="match status" value="1"/>
</dbReference>
<dbReference type="PRINTS" id="PR00598">
    <property type="entry name" value="HTHMARR"/>
</dbReference>
<dbReference type="GO" id="GO:0003677">
    <property type="term" value="F:DNA binding"/>
    <property type="evidence" value="ECO:0007669"/>
    <property type="project" value="UniProtKB-KW"/>
</dbReference>
<evidence type="ECO:0000313" key="6">
    <source>
        <dbReference type="Proteomes" id="UP000235589"/>
    </source>
</evidence>
<evidence type="ECO:0000256" key="2">
    <source>
        <dbReference type="ARBA" id="ARBA00023125"/>
    </source>
</evidence>
<keyword evidence="3" id="KW-0804">Transcription</keyword>
<keyword evidence="1" id="KW-0805">Transcription regulation</keyword>
<dbReference type="GeneID" id="98063463"/>
<proteinExistence type="predicted"/>
<dbReference type="InterPro" id="IPR000835">
    <property type="entry name" value="HTH_MarR-typ"/>
</dbReference>
<keyword evidence="6" id="KW-1185">Reference proteome</keyword>
<keyword evidence="2" id="KW-0238">DNA-binding</keyword>
<sequence>MIDYREVNGRIDKFQILKRSTLFSLFEDNKLHIRQLPVLEYIIKNDGCSQNELAEFLCVSPASIAVSTKRMQKAGYLEKKEDENNLRKKNLYVTELGKETVAKCRKIFDSFDEKVYSGISDDDLNTFCNVIDRMTINITGESQNNIDPEELLRLKPRHHHCEKFNDCIDFYDKEDNDK</sequence>
<dbReference type="InterPro" id="IPR036388">
    <property type="entry name" value="WH-like_DNA-bd_sf"/>
</dbReference>
<dbReference type="SUPFAM" id="SSF46785">
    <property type="entry name" value="Winged helix' DNA-binding domain"/>
    <property type="match status" value="1"/>
</dbReference>
<dbReference type="PROSITE" id="PS50995">
    <property type="entry name" value="HTH_MARR_2"/>
    <property type="match status" value="1"/>
</dbReference>
<name>A0A2K9P4P1_9FIRM</name>
<dbReference type="Proteomes" id="UP000235589">
    <property type="component" value="Chromosome"/>
</dbReference>
<dbReference type="PANTHER" id="PTHR42756:SF1">
    <property type="entry name" value="TRANSCRIPTIONAL REPRESSOR OF EMRAB OPERON"/>
    <property type="match status" value="1"/>
</dbReference>
<dbReference type="Pfam" id="PF12802">
    <property type="entry name" value="MarR_2"/>
    <property type="match status" value="1"/>
</dbReference>
<dbReference type="AlphaFoldDB" id="A0A2K9P4P1"/>
<evidence type="ECO:0000256" key="3">
    <source>
        <dbReference type="ARBA" id="ARBA00023163"/>
    </source>
</evidence>